<feature type="non-terminal residue" evidence="1">
    <location>
        <position position="91"/>
    </location>
</feature>
<protein>
    <submittedName>
        <fullName evidence="1">Uncharacterized protein</fullName>
    </submittedName>
</protein>
<gene>
    <name evidence="1" type="ORF">DRO07_02460</name>
</gene>
<evidence type="ECO:0000313" key="1">
    <source>
        <dbReference type="EMBL" id="RLG69342.1"/>
    </source>
</evidence>
<organism evidence="1 2">
    <name type="scientific">Candidatus Iainarchaeum sp</name>
    <dbReference type="NCBI Taxonomy" id="3101447"/>
    <lineage>
        <taxon>Archaea</taxon>
        <taxon>Candidatus Iainarchaeota</taxon>
        <taxon>Candidatus Iainarchaeia</taxon>
        <taxon>Candidatus Iainarchaeales</taxon>
        <taxon>Candidatus Iainarchaeaceae</taxon>
        <taxon>Candidatus Iainarchaeum</taxon>
    </lineage>
</organism>
<name>A0A497JFF0_9ARCH</name>
<proteinExistence type="predicted"/>
<dbReference type="EMBL" id="QMWO01000084">
    <property type="protein sequence ID" value="RLG69342.1"/>
    <property type="molecule type" value="Genomic_DNA"/>
</dbReference>
<reference evidence="1 2" key="1">
    <citation type="submission" date="2018-06" db="EMBL/GenBank/DDBJ databases">
        <title>Extensive metabolic versatility and redundancy in microbially diverse, dynamic hydrothermal sediments.</title>
        <authorList>
            <person name="Dombrowski N."/>
            <person name="Teske A."/>
            <person name="Baker B.J."/>
        </authorList>
    </citation>
    <scope>NUCLEOTIDE SEQUENCE [LARGE SCALE GENOMIC DNA]</scope>
    <source>
        <strain evidence="1">B9_G13</strain>
    </source>
</reference>
<comment type="caution">
    <text evidence="1">The sequence shown here is derived from an EMBL/GenBank/DDBJ whole genome shotgun (WGS) entry which is preliminary data.</text>
</comment>
<dbReference type="AlphaFoldDB" id="A0A497JFF0"/>
<sequence length="91" mass="10470">MKKLEESDSMLKLFKRRKEDSLRASILPDLIKPSLIENRISCIKVNNFLNRVIAAVGFPRFIREGWLDALISSEGDFDISLFIEPVSIEFV</sequence>
<accession>A0A497JFF0</accession>
<dbReference type="Proteomes" id="UP000277633">
    <property type="component" value="Unassembled WGS sequence"/>
</dbReference>
<evidence type="ECO:0000313" key="2">
    <source>
        <dbReference type="Proteomes" id="UP000277633"/>
    </source>
</evidence>